<comment type="subcellular location">
    <subcellularLocation>
        <location evidence="1">Nucleus</location>
    </subcellularLocation>
</comment>
<feature type="compositionally biased region" description="Basic and acidic residues" evidence="7">
    <location>
        <begin position="1"/>
        <end position="10"/>
    </location>
</feature>
<dbReference type="PANTHER" id="PTHR11380">
    <property type="entry name" value="TRANSCRIPTION INITIATION FACTOR TFIID/SUPT3-RELATED"/>
    <property type="match status" value="1"/>
</dbReference>
<dbReference type="SUPFAM" id="SSF47113">
    <property type="entry name" value="Histone-fold"/>
    <property type="match status" value="1"/>
</dbReference>
<keyword evidence="2" id="KW-0805">Transcription regulation</keyword>
<keyword evidence="3" id="KW-0804">Transcription</keyword>
<reference evidence="8" key="1">
    <citation type="submission" date="2015-08" db="EMBL/GenBank/DDBJ databases">
        <authorList>
            <person name="Babu N.S."/>
            <person name="Beckwith C.J."/>
            <person name="Beseler K.G."/>
            <person name="Brison A."/>
            <person name="Carone J.V."/>
            <person name="Caskin T.P."/>
            <person name="Diamond M."/>
            <person name="Durham M.E."/>
            <person name="Foxe J.M."/>
            <person name="Go M."/>
            <person name="Henderson B.A."/>
            <person name="Jones I.B."/>
            <person name="McGettigan J.A."/>
            <person name="Micheletti S.J."/>
            <person name="Nasrallah M.E."/>
            <person name="Ortiz D."/>
            <person name="Piller C.R."/>
            <person name="Privatt S.R."/>
            <person name="Schneider S.L."/>
            <person name="Sharp S."/>
            <person name="Smith T.C."/>
            <person name="Stanton J.D."/>
            <person name="Ullery H.E."/>
            <person name="Wilson R.J."/>
            <person name="Serrano M.G."/>
            <person name="Buck G."/>
            <person name="Lee V."/>
            <person name="Wang Y."/>
            <person name="Carvalho R."/>
            <person name="Voegtly L."/>
            <person name="Shi R."/>
            <person name="Duckworth R."/>
            <person name="Johnson A."/>
            <person name="Loviza R."/>
            <person name="Walstead R."/>
            <person name="Shah Z."/>
            <person name="Kiflezghi M."/>
            <person name="Wade K."/>
            <person name="Ball S.L."/>
            <person name="Bradley K.W."/>
            <person name="Asai D.J."/>
            <person name="Bowman C.A."/>
            <person name="Russell D.A."/>
            <person name="Pope W.H."/>
            <person name="Jacobs-Sera D."/>
            <person name="Hendrix R.W."/>
            <person name="Hatfull G.F."/>
        </authorList>
    </citation>
    <scope>NUCLEOTIDE SEQUENCE</scope>
</reference>
<dbReference type="PANTHER" id="PTHR11380:SF5">
    <property type="entry name" value="TRANSCRIPTION INITIATION FACTOR TFIID SUBUNIT 13"/>
    <property type="match status" value="1"/>
</dbReference>
<accession>A0A1D2A2G3</accession>
<dbReference type="GO" id="GO:0046982">
    <property type="term" value="F:protein heterodimerization activity"/>
    <property type="evidence" value="ECO:0007669"/>
    <property type="project" value="InterPro"/>
</dbReference>
<dbReference type="CDD" id="cd07978">
    <property type="entry name" value="HFD_TAF13"/>
    <property type="match status" value="1"/>
</dbReference>
<comment type="similarity">
    <text evidence="5">Belongs to the TAF13 family.</text>
</comment>
<evidence type="ECO:0000256" key="7">
    <source>
        <dbReference type="SAM" id="MobiDB-lite"/>
    </source>
</evidence>
<evidence type="ECO:0000256" key="4">
    <source>
        <dbReference type="ARBA" id="ARBA00023242"/>
    </source>
</evidence>
<evidence type="ECO:0000256" key="1">
    <source>
        <dbReference type="ARBA" id="ARBA00004123"/>
    </source>
</evidence>
<evidence type="ECO:0000256" key="2">
    <source>
        <dbReference type="ARBA" id="ARBA00023015"/>
    </source>
</evidence>
<dbReference type="GO" id="GO:0006366">
    <property type="term" value="P:transcription by RNA polymerase II"/>
    <property type="evidence" value="ECO:0007669"/>
    <property type="project" value="InterPro"/>
</dbReference>
<dbReference type="InterPro" id="IPR009072">
    <property type="entry name" value="Histone-fold"/>
</dbReference>
<keyword evidence="4" id="KW-0539">Nucleus</keyword>
<dbReference type="InterPro" id="IPR003195">
    <property type="entry name" value="TFIID_TAF13"/>
</dbReference>
<feature type="region of interest" description="Disordered" evidence="7">
    <location>
        <begin position="1"/>
        <end position="56"/>
    </location>
</feature>
<evidence type="ECO:0000256" key="6">
    <source>
        <dbReference type="ARBA" id="ARBA00040136"/>
    </source>
</evidence>
<gene>
    <name evidence="8" type="ORF">g.46836</name>
</gene>
<organism evidence="8">
    <name type="scientific">Auxenochlorella protothecoides</name>
    <name type="common">Green microalga</name>
    <name type="synonym">Chlorella protothecoides</name>
    <dbReference type="NCBI Taxonomy" id="3075"/>
    <lineage>
        <taxon>Eukaryota</taxon>
        <taxon>Viridiplantae</taxon>
        <taxon>Chlorophyta</taxon>
        <taxon>core chlorophytes</taxon>
        <taxon>Trebouxiophyceae</taxon>
        <taxon>Chlorellales</taxon>
        <taxon>Chlorellaceae</taxon>
        <taxon>Auxenochlorella</taxon>
    </lineage>
</organism>
<dbReference type="GO" id="GO:0005634">
    <property type="term" value="C:nucleus"/>
    <property type="evidence" value="ECO:0007669"/>
    <property type="project" value="UniProtKB-SubCell"/>
</dbReference>
<proteinExistence type="inferred from homology"/>
<protein>
    <recommendedName>
        <fullName evidence="6">Transcription initiation factor TFIID subunit 13</fullName>
    </recommendedName>
</protein>
<evidence type="ECO:0000313" key="8">
    <source>
        <dbReference type="EMBL" id="JAT73389.1"/>
    </source>
</evidence>
<dbReference type="Gene3D" id="1.10.20.10">
    <property type="entry name" value="Histone, subunit A"/>
    <property type="match status" value="1"/>
</dbReference>
<dbReference type="AlphaFoldDB" id="A0A1D2A2G3"/>
<evidence type="ECO:0000256" key="3">
    <source>
        <dbReference type="ARBA" id="ARBA00023163"/>
    </source>
</evidence>
<dbReference type="Pfam" id="PF02269">
    <property type="entry name" value="TFIID-18kDa"/>
    <property type="match status" value="1"/>
</dbReference>
<name>A0A1D2A2G3_AUXPR</name>
<feature type="compositionally biased region" description="Basic and acidic residues" evidence="7">
    <location>
        <begin position="23"/>
        <end position="38"/>
    </location>
</feature>
<dbReference type="EMBL" id="GDKF01005233">
    <property type="protein sequence ID" value="JAT73389.1"/>
    <property type="molecule type" value="Transcribed_RNA"/>
</dbReference>
<evidence type="ECO:0000256" key="5">
    <source>
        <dbReference type="ARBA" id="ARBA00038392"/>
    </source>
</evidence>
<sequence length="173" mass="18696">MQGGEGERAGAKLTSPAKTRPPKKLDDSPAIKRAKTETKTPVLKSVAEPEEEPAESVNLAGSLARELQIMMFGFGDDSNPLPETVDLVEDIVLEYTTRLLGRAVDSAAARGRVKPGSKSSVPVAIGPEDILFLVRKDSKKFARVRELLVMQEEIKKAKSIVDVSPEEMAKLVG</sequence>